<comment type="caution">
    <text evidence="2">The sequence shown here is derived from an EMBL/GenBank/DDBJ whole genome shotgun (WGS) entry which is preliminary data.</text>
</comment>
<sequence length="321" mass="37231">MIELQLTGIFPRSNELIKATRSYDKGLISWNELLEYIKKDAQYVINLQIDMGFDCIIDGMYLWQDIFRPFTEGVKGIKPGALTRWFDNNTFFRKPLIGEIDVDTHIPFIHRYILLDLMMSPCKKVILPGPYTFLSLSSRGYDENTIISLAKIMAREVENLENKGVKVFQFNEPSLVYRESPDKVFRVFENLREAYEIIRKKAEGKIILHTYFGNAAPVMNELLDLPVDYIGVDFYSTEFMDLKEISMNKGLLCGCLDSRNSYMEDPMKVVELVKKIEEHMNPKEIILTPNCDLEFLPRKIAVKKMKILVDVKKLLEGDNNV</sequence>
<dbReference type="InterPro" id="IPR038071">
    <property type="entry name" value="UROD/MetE-like_sf"/>
</dbReference>
<dbReference type="GO" id="GO:0008270">
    <property type="term" value="F:zinc ion binding"/>
    <property type="evidence" value="ECO:0007669"/>
    <property type="project" value="InterPro"/>
</dbReference>
<gene>
    <name evidence="2" type="ORF">ENL31_01220</name>
</gene>
<reference evidence="2" key="1">
    <citation type="journal article" date="2020" name="mSystems">
        <title>Genome- and Community-Level Interaction Insights into Carbon Utilization and Element Cycling Functions of Hydrothermarchaeota in Hydrothermal Sediment.</title>
        <authorList>
            <person name="Zhou Z."/>
            <person name="Liu Y."/>
            <person name="Xu W."/>
            <person name="Pan J."/>
            <person name="Luo Z.H."/>
            <person name="Li M."/>
        </authorList>
    </citation>
    <scope>NUCLEOTIDE SEQUENCE [LARGE SCALE GENOMIC DNA]</scope>
    <source>
        <strain evidence="2">HyVt-85</strain>
    </source>
</reference>
<evidence type="ECO:0000259" key="1">
    <source>
        <dbReference type="Pfam" id="PF08267"/>
    </source>
</evidence>
<dbReference type="GO" id="GO:0008652">
    <property type="term" value="P:amino acid biosynthetic process"/>
    <property type="evidence" value="ECO:0007669"/>
    <property type="project" value="InterPro"/>
</dbReference>
<organism evidence="2">
    <name type="scientific">Candidatus Aciduliprofundum boonei</name>
    <dbReference type="NCBI Taxonomy" id="379547"/>
    <lineage>
        <taxon>Archaea</taxon>
        <taxon>Methanobacteriati</taxon>
        <taxon>Thermoplasmatota</taxon>
        <taxon>DHVE2 group</taxon>
        <taxon>Candidatus Aciduliprofundum</taxon>
    </lineage>
</organism>
<feature type="domain" description="Cobalamin-independent methionine synthase MetE N-terminal" evidence="1">
    <location>
        <begin position="73"/>
        <end position="280"/>
    </location>
</feature>
<dbReference type="PANTHER" id="PTHR30519">
    <property type="entry name" value="5-METHYLTETRAHYDROPTEROYLTRIGLUTAMATE--HOMOCYSTEINE METHYLTRANSFERASE"/>
    <property type="match status" value="1"/>
</dbReference>
<dbReference type="AlphaFoldDB" id="A0A7J3T935"/>
<dbReference type="EMBL" id="DRTM01000091">
    <property type="protein sequence ID" value="HHE75733.1"/>
    <property type="molecule type" value="Genomic_DNA"/>
</dbReference>
<dbReference type="SUPFAM" id="SSF51726">
    <property type="entry name" value="UROD/MetE-like"/>
    <property type="match status" value="1"/>
</dbReference>
<evidence type="ECO:0000313" key="2">
    <source>
        <dbReference type="EMBL" id="HHE75733.1"/>
    </source>
</evidence>
<dbReference type="Gene3D" id="3.20.20.210">
    <property type="match status" value="1"/>
</dbReference>
<dbReference type="Proteomes" id="UP000886130">
    <property type="component" value="Unassembled WGS sequence"/>
</dbReference>
<dbReference type="InterPro" id="IPR013215">
    <property type="entry name" value="Cbl-indep_Met_Synth_N"/>
</dbReference>
<dbReference type="GO" id="GO:0003871">
    <property type="term" value="F:5-methyltetrahydropteroyltriglutamate-homocysteine S-methyltransferase activity"/>
    <property type="evidence" value="ECO:0007669"/>
    <property type="project" value="InterPro"/>
</dbReference>
<accession>A0A7J3T935</accession>
<dbReference type="Pfam" id="PF08267">
    <property type="entry name" value="Meth_synt_1"/>
    <property type="match status" value="1"/>
</dbReference>
<protein>
    <recommendedName>
        <fullName evidence="1">Cobalamin-independent methionine synthase MetE N-terminal domain-containing protein</fullName>
    </recommendedName>
</protein>
<proteinExistence type="predicted"/>
<name>A0A7J3T935_9ARCH</name>